<name>A0A4Q4Z8T0_9ACTN</name>
<sequence>MAGTKEGAVKGGAARRARTRAHIVRNVIDLLSENPRARVTQDRLCESAGFAPSTLTRAAIKLGPLRADLVEATRLQARNRSGWPRDGELGYASMTAGPALPFWDLGPDSQDPAWPWAPARLALAVAELEDSPPATLLPDRSDDDRFFLVLQLRILALQRALVCVAPQTLATEPGPAAVAHHALATVCATLTRLDTDDLDDEGLMPWAWTATEWSGYLYELTGGPLGPPRIPWLEWMGDQESAYTWGRVRARLSRGDPANLWWDDLVRFVAQPNSTLAGAELRPAPALLSAVEDLMCASWSAAAGGEGERAAELVGRARSLVSAAQVTLDQVEFVLPAGMLAILTAWSQGGRDEMLDAAADYFRRGLASRWGLPAFDLVLALLWETFAEVGTGGTGGTSPEHVRGLRSLILQTIRSRIGLDRPESGQVLIFLRAAALQKRLEQIAADGGLLAGSTGVGGLEYLQCLAVQDLRAMAVAVALAGDVEIPAQLVQAADALTQALRRQYADREDEDAVVEPG</sequence>
<keyword evidence="2" id="KW-1185">Reference proteome</keyword>
<dbReference type="RefSeq" id="WP_134719185.1">
    <property type="nucleotide sequence ID" value="NZ_SDKM01000025.1"/>
</dbReference>
<organism evidence="1 2">
    <name type="scientific">Nocardioides guangzhouensis</name>
    <dbReference type="NCBI Taxonomy" id="2497878"/>
    <lineage>
        <taxon>Bacteria</taxon>
        <taxon>Bacillati</taxon>
        <taxon>Actinomycetota</taxon>
        <taxon>Actinomycetes</taxon>
        <taxon>Propionibacteriales</taxon>
        <taxon>Nocardioidaceae</taxon>
        <taxon>Nocardioides</taxon>
    </lineage>
</organism>
<evidence type="ECO:0000313" key="2">
    <source>
        <dbReference type="Proteomes" id="UP000295198"/>
    </source>
</evidence>
<dbReference type="AlphaFoldDB" id="A0A4Q4Z8T0"/>
<protein>
    <submittedName>
        <fullName evidence="1">Uncharacterized protein</fullName>
    </submittedName>
</protein>
<dbReference type="EMBL" id="SDKM01000025">
    <property type="protein sequence ID" value="RYP84223.1"/>
    <property type="molecule type" value="Genomic_DNA"/>
</dbReference>
<accession>A0A4Q4Z8T0</accession>
<gene>
    <name evidence="1" type="ORF">EKO23_16310</name>
</gene>
<dbReference type="Proteomes" id="UP000295198">
    <property type="component" value="Unassembled WGS sequence"/>
</dbReference>
<evidence type="ECO:0000313" key="1">
    <source>
        <dbReference type="EMBL" id="RYP84223.1"/>
    </source>
</evidence>
<comment type="caution">
    <text evidence="1">The sequence shown here is derived from an EMBL/GenBank/DDBJ whole genome shotgun (WGS) entry which is preliminary data.</text>
</comment>
<proteinExistence type="predicted"/>
<reference evidence="1 2" key="1">
    <citation type="submission" date="2019-01" db="EMBL/GenBank/DDBJ databases">
        <title>Nocardioides guangzhouensis sp. nov., an actinobacterium isolated from soil.</title>
        <authorList>
            <person name="Fu Y."/>
            <person name="Cai Y."/>
            <person name="Lin Z."/>
            <person name="Chen P."/>
        </authorList>
    </citation>
    <scope>NUCLEOTIDE SEQUENCE [LARGE SCALE GENOMIC DNA]</scope>
    <source>
        <strain evidence="1 2">130</strain>
    </source>
</reference>